<name>A0ACB9AX03_ARCLA</name>
<protein>
    <submittedName>
        <fullName evidence="1">Uncharacterized protein</fullName>
    </submittedName>
</protein>
<evidence type="ECO:0000313" key="2">
    <source>
        <dbReference type="Proteomes" id="UP001055879"/>
    </source>
</evidence>
<comment type="caution">
    <text evidence="1">The sequence shown here is derived from an EMBL/GenBank/DDBJ whole genome shotgun (WGS) entry which is preliminary data.</text>
</comment>
<reference evidence="2" key="1">
    <citation type="journal article" date="2022" name="Mol. Ecol. Resour.">
        <title>The genomes of chicory, endive, great burdock and yacon provide insights into Asteraceae palaeo-polyploidization history and plant inulin production.</title>
        <authorList>
            <person name="Fan W."/>
            <person name="Wang S."/>
            <person name="Wang H."/>
            <person name="Wang A."/>
            <person name="Jiang F."/>
            <person name="Liu H."/>
            <person name="Zhao H."/>
            <person name="Xu D."/>
            <person name="Zhang Y."/>
        </authorList>
    </citation>
    <scope>NUCLEOTIDE SEQUENCE [LARGE SCALE GENOMIC DNA]</scope>
    <source>
        <strain evidence="2">cv. Niubang</strain>
    </source>
</reference>
<dbReference type="EMBL" id="CM042053">
    <property type="protein sequence ID" value="KAI3714772.1"/>
    <property type="molecule type" value="Genomic_DNA"/>
</dbReference>
<reference evidence="1 2" key="2">
    <citation type="journal article" date="2022" name="Mol. Ecol. Resour.">
        <title>The genomes of chicory, endive, great burdock and yacon provide insights into Asteraceae paleo-polyploidization history and plant inulin production.</title>
        <authorList>
            <person name="Fan W."/>
            <person name="Wang S."/>
            <person name="Wang H."/>
            <person name="Wang A."/>
            <person name="Jiang F."/>
            <person name="Liu H."/>
            <person name="Zhao H."/>
            <person name="Xu D."/>
            <person name="Zhang Y."/>
        </authorList>
    </citation>
    <scope>NUCLEOTIDE SEQUENCE [LARGE SCALE GENOMIC DNA]</scope>
    <source>
        <strain evidence="2">cv. Niubang</strain>
    </source>
</reference>
<gene>
    <name evidence="1" type="ORF">L6452_21732</name>
</gene>
<accession>A0ACB9AX03</accession>
<keyword evidence="2" id="KW-1185">Reference proteome</keyword>
<evidence type="ECO:0000313" key="1">
    <source>
        <dbReference type="EMBL" id="KAI3714772.1"/>
    </source>
</evidence>
<dbReference type="Proteomes" id="UP001055879">
    <property type="component" value="Linkage Group LG07"/>
</dbReference>
<proteinExistence type="predicted"/>
<organism evidence="1 2">
    <name type="scientific">Arctium lappa</name>
    <name type="common">Greater burdock</name>
    <name type="synonym">Lappa major</name>
    <dbReference type="NCBI Taxonomy" id="4217"/>
    <lineage>
        <taxon>Eukaryota</taxon>
        <taxon>Viridiplantae</taxon>
        <taxon>Streptophyta</taxon>
        <taxon>Embryophyta</taxon>
        <taxon>Tracheophyta</taxon>
        <taxon>Spermatophyta</taxon>
        <taxon>Magnoliopsida</taxon>
        <taxon>eudicotyledons</taxon>
        <taxon>Gunneridae</taxon>
        <taxon>Pentapetalae</taxon>
        <taxon>asterids</taxon>
        <taxon>campanulids</taxon>
        <taxon>Asterales</taxon>
        <taxon>Asteraceae</taxon>
        <taxon>Carduoideae</taxon>
        <taxon>Cardueae</taxon>
        <taxon>Arctiinae</taxon>
        <taxon>Arctium</taxon>
    </lineage>
</organism>
<sequence length="187" mass="21232">MNREKGGFCTILQPCALLQEFRTGRAQGTGARQWLYARIVRPPFFESARVVRCVGTDEIFCFVKSQGLIPFMGGLYHYECHVARVSSKGCLTPSPLRPTGLGAADPNLAIGSDRKLRHEGEKSRRSLRDKELKSLSADQDSLKDSILSVISILLLFLLRTLQFIQDYSKEVYRLEFKQQRQSQSERC</sequence>